<reference evidence="3" key="1">
    <citation type="journal article" date="2014" name="Front. Microbiol.">
        <title>High frequency of phylogenetically diverse reductive dehalogenase-homologous genes in deep subseafloor sedimentary metagenomes.</title>
        <authorList>
            <person name="Kawai M."/>
            <person name="Futagami T."/>
            <person name="Toyoda A."/>
            <person name="Takaki Y."/>
            <person name="Nishi S."/>
            <person name="Hori S."/>
            <person name="Arai W."/>
            <person name="Tsubouchi T."/>
            <person name="Morono Y."/>
            <person name="Uchiyama I."/>
            <person name="Ito T."/>
            <person name="Fujiyama A."/>
            <person name="Inagaki F."/>
            <person name="Takami H."/>
        </authorList>
    </citation>
    <scope>NUCLEOTIDE SEQUENCE</scope>
    <source>
        <strain evidence="3">Expedition CK06-06</strain>
    </source>
</reference>
<feature type="coiled-coil region" evidence="1">
    <location>
        <begin position="123"/>
        <end position="150"/>
    </location>
</feature>
<gene>
    <name evidence="3" type="ORF">S03H2_47531</name>
</gene>
<sequence length="254" mass="28823">ITSDATSKLAKSPLLSSQRVLEAIFYKGVVVCEADSDRCVYQTVAVRQFSNQNILFVHAHNKQTIKDVVRLLKQATIPVCAIVDIDIMDSEDDFKNLHLALTDGTISENILEMRRKIATTVENVSEKTILEKLQQNLAQFSEQLKEHKHSLSGSRGALNRIRRETSNWSHVKKLGIEGIPEQERKTAEDLIQKLKKHGLFIVPVGELEGWLDLDTRQKSKWIIHALEALHQNKCDPKLNNFLKAILNHMGEDTN</sequence>
<accession>X1J2A4</accession>
<comment type="caution">
    <text evidence="3">The sequence shown here is derived from an EMBL/GenBank/DDBJ whole genome shotgun (WGS) entry which is preliminary data.</text>
</comment>
<keyword evidence="1" id="KW-0175">Coiled coil</keyword>
<dbReference type="InterPro" id="IPR034139">
    <property type="entry name" value="TOPRIM_OLD"/>
</dbReference>
<protein>
    <recommendedName>
        <fullName evidence="2">OLD protein-like TOPRIM domain-containing protein</fullName>
    </recommendedName>
</protein>
<organism evidence="3">
    <name type="scientific">marine sediment metagenome</name>
    <dbReference type="NCBI Taxonomy" id="412755"/>
    <lineage>
        <taxon>unclassified sequences</taxon>
        <taxon>metagenomes</taxon>
        <taxon>ecological metagenomes</taxon>
    </lineage>
</organism>
<name>X1J2A4_9ZZZZ</name>
<dbReference type="EMBL" id="BARU01029913">
    <property type="protein sequence ID" value="GAH72454.1"/>
    <property type="molecule type" value="Genomic_DNA"/>
</dbReference>
<evidence type="ECO:0000259" key="2">
    <source>
        <dbReference type="Pfam" id="PF20469"/>
    </source>
</evidence>
<proteinExistence type="predicted"/>
<feature type="domain" description="OLD protein-like TOPRIM" evidence="2">
    <location>
        <begin position="24"/>
        <end position="86"/>
    </location>
</feature>
<dbReference type="AlphaFoldDB" id="X1J2A4"/>
<dbReference type="Pfam" id="PF20469">
    <property type="entry name" value="OLD-like_TOPRIM"/>
    <property type="match status" value="1"/>
</dbReference>
<evidence type="ECO:0000313" key="3">
    <source>
        <dbReference type="EMBL" id="GAH72454.1"/>
    </source>
</evidence>
<evidence type="ECO:0000256" key="1">
    <source>
        <dbReference type="SAM" id="Coils"/>
    </source>
</evidence>
<feature type="non-terminal residue" evidence="3">
    <location>
        <position position="1"/>
    </location>
</feature>